<accession>A0A382KAE5</accession>
<name>A0A382KAE5_9ZZZZ</name>
<feature type="non-terminal residue" evidence="1">
    <location>
        <position position="76"/>
    </location>
</feature>
<organism evidence="1">
    <name type="scientific">marine metagenome</name>
    <dbReference type="NCBI Taxonomy" id="408172"/>
    <lineage>
        <taxon>unclassified sequences</taxon>
        <taxon>metagenomes</taxon>
        <taxon>ecological metagenomes</taxon>
    </lineage>
</organism>
<dbReference type="EMBL" id="UINC01079432">
    <property type="protein sequence ID" value="SVC21430.1"/>
    <property type="molecule type" value="Genomic_DNA"/>
</dbReference>
<evidence type="ECO:0000313" key="1">
    <source>
        <dbReference type="EMBL" id="SVC21430.1"/>
    </source>
</evidence>
<protein>
    <submittedName>
        <fullName evidence="1">Uncharacterized protein</fullName>
    </submittedName>
</protein>
<gene>
    <name evidence="1" type="ORF">METZ01_LOCUS274284</name>
</gene>
<reference evidence="1" key="1">
    <citation type="submission" date="2018-05" db="EMBL/GenBank/DDBJ databases">
        <authorList>
            <person name="Lanie J.A."/>
            <person name="Ng W.-L."/>
            <person name="Kazmierczak K.M."/>
            <person name="Andrzejewski T.M."/>
            <person name="Davidsen T.M."/>
            <person name="Wayne K.J."/>
            <person name="Tettelin H."/>
            <person name="Glass J.I."/>
            <person name="Rusch D."/>
            <person name="Podicherti R."/>
            <person name="Tsui H.-C.T."/>
            <person name="Winkler M.E."/>
        </authorList>
    </citation>
    <scope>NUCLEOTIDE SEQUENCE</scope>
</reference>
<sequence length="76" mass="8133">MKLLCLPPQTVLLLNSFQVLISTGVIRTAIPMIVSMDVAAAEPNNCTSSPRRSLNMIHDKDVALAEALNPTIGSKT</sequence>
<proteinExistence type="predicted"/>
<dbReference type="AlphaFoldDB" id="A0A382KAE5"/>